<dbReference type="EMBL" id="CP023483">
    <property type="protein sequence ID" value="ATF24935.1"/>
    <property type="molecule type" value="Genomic_DNA"/>
</dbReference>
<dbReference type="Proteomes" id="UP000270190">
    <property type="component" value="Unassembled WGS sequence"/>
</dbReference>
<keyword evidence="4" id="KW-1185">Reference proteome</keyword>
<dbReference type="STRING" id="2756.BFR44_03045"/>
<keyword evidence="1" id="KW-0472">Membrane</keyword>
<keyword evidence="1" id="KW-1133">Transmembrane helix</keyword>
<evidence type="ECO:0000256" key="1">
    <source>
        <dbReference type="SAM" id="Phobius"/>
    </source>
</evidence>
<reference evidence="5" key="2">
    <citation type="submission" date="2018-04" db="EMBL/GenBank/DDBJ databases">
        <authorList>
            <person name="Illikoud N."/>
        </authorList>
    </citation>
    <scope>NUCLEOTIDE SEQUENCE [LARGE SCALE GENOMIC DNA]</scope>
</reference>
<reference evidence="2 4" key="1">
    <citation type="submission" date="2017-09" db="EMBL/GenBank/DDBJ databases">
        <title>Complete Genome Sequences of Two Strains of the Meat Spoilage Bacterium Brochothrix thermosphacta Isolated from Ground Chicken.</title>
        <authorList>
            <person name="Paoli G.C."/>
            <person name="Wijey C."/>
            <person name="Chen C.-Y."/>
            <person name="Nguyen L."/>
            <person name="Yan X."/>
            <person name="Irwin P.L."/>
        </authorList>
    </citation>
    <scope>NUCLEOTIDE SEQUENCE [LARGE SCALE GENOMIC DNA]</scope>
    <source>
        <strain evidence="2 4">BI</strain>
    </source>
</reference>
<dbReference type="InterPro" id="IPR006938">
    <property type="entry name" value="DUF624"/>
</dbReference>
<keyword evidence="1" id="KW-0812">Transmembrane</keyword>
<dbReference type="EMBL" id="OUNC01000012">
    <property type="protein sequence ID" value="SPP28193.1"/>
    <property type="molecule type" value="Genomic_DNA"/>
</dbReference>
<feature type="transmembrane region" description="Helical" evidence="1">
    <location>
        <begin position="75"/>
        <end position="93"/>
    </location>
</feature>
<accession>A0A1D2KUE1</accession>
<sequence>MIGEMLENVFIRCYVIIKLNLYFILLTVMGLIVVGIGPAFLTINQLFTEHEWDYKKITWKNAWLTYKQNWKRGNALFGIYAGLSLFIGYNLYLSVQVQGILFLVIDFLLVFVLFCLFVTYSYSLVLHSRFDMGLANLIKLAFITFYSNFFMLVKLIFGIGIVLFITYKFPGLIMFATMALIQIICIFTAKQWVSIIEDKLAADGE</sequence>
<dbReference type="Pfam" id="PF04854">
    <property type="entry name" value="DUF624"/>
    <property type="match status" value="1"/>
</dbReference>
<feature type="transmembrane region" description="Helical" evidence="1">
    <location>
        <begin position="140"/>
        <end position="165"/>
    </location>
</feature>
<evidence type="ECO:0000313" key="3">
    <source>
        <dbReference type="EMBL" id="SPP28193.1"/>
    </source>
</evidence>
<dbReference type="RefSeq" id="WP_069120598.1">
    <property type="nucleotide sequence ID" value="NZ_CBCPJR010000001.1"/>
</dbReference>
<proteinExistence type="predicted"/>
<dbReference type="AlphaFoldDB" id="A0A1D2KUE1"/>
<name>A0A1D2KUE1_BROTH</name>
<feature type="transmembrane region" description="Helical" evidence="1">
    <location>
        <begin position="100"/>
        <end position="120"/>
    </location>
</feature>
<dbReference type="Proteomes" id="UP000243591">
    <property type="component" value="Chromosome"/>
</dbReference>
<protein>
    <submittedName>
        <fullName evidence="2">DUF624 domain-containing protein</fullName>
    </submittedName>
    <submittedName>
        <fullName evidence="3">Putative integral inner membrane component, YesV</fullName>
    </submittedName>
</protein>
<feature type="transmembrane region" description="Helical" evidence="1">
    <location>
        <begin position="172"/>
        <end position="193"/>
    </location>
</feature>
<gene>
    <name evidence="3" type="ORF">BTBSAS_20063</name>
    <name evidence="2" type="ORF">CNY62_00290</name>
</gene>
<evidence type="ECO:0000313" key="4">
    <source>
        <dbReference type="Proteomes" id="UP000243591"/>
    </source>
</evidence>
<dbReference type="KEGG" id="bths:CNY62_00290"/>
<feature type="transmembrane region" description="Helical" evidence="1">
    <location>
        <begin position="21"/>
        <end position="43"/>
    </location>
</feature>
<evidence type="ECO:0000313" key="2">
    <source>
        <dbReference type="EMBL" id="ATF24935.1"/>
    </source>
</evidence>
<organism evidence="2 4">
    <name type="scientific">Brochothrix thermosphacta</name>
    <name type="common">Microbacterium thermosphactum</name>
    <dbReference type="NCBI Taxonomy" id="2756"/>
    <lineage>
        <taxon>Bacteria</taxon>
        <taxon>Bacillati</taxon>
        <taxon>Bacillota</taxon>
        <taxon>Bacilli</taxon>
        <taxon>Bacillales</taxon>
        <taxon>Listeriaceae</taxon>
        <taxon>Brochothrix</taxon>
    </lineage>
</organism>
<reference evidence="3" key="3">
    <citation type="submission" date="2018-04" db="EMBL/GenBank/DDBJ databases">
        <authorList>
            <person name="Go L.Y."/>
            <person name="Mitchell J.A."/>
        </authorList>
    </citation>
    <scope>NUCLEOTIDE SEQUENCE</scope>
    <source>
        <strain evidence="3">BSAS1 3</strain>
    </source>
</reference>
<evidence type="ECO:0000313" key="5">
    <source>
        <dbReference type="Proteomes" id="UP000270190"/>
    </source>
</evidence>
<dbReference type="OrthoDB" id="1650985at2"/>